<evidence type="ECO:0000256" key="1">
    <source>
        <dbReference type="SAM" id="Phobius"/>
    </source>
</evidence>
<dbReference type="Gene3D" id="3.40.50.1820">
    <property type="entry name" value="alpha/beta hydrolase"/>
    <property type="match status" value="1"/>
</dbReference>
<dbReference type="AlphaFoldDB" id="A0A058ZED1"/>
<dbReference type="Pfam" id="PF12146">
    <property type="entry name" value="Hydrolase_4"/>
    <property type="match status" value="1"/>
</dbReference>
<sequence>MPLAAILFAFELILYAVTAALVIALTIISAVGLLASLLIKPPHYAHRKPHQGLAPKGQPPFDEDAWLPYEGTPKSDFGLDFVEVEFPATPLVPESRQGPVRIGNDIFPVIERYDASGSPVQTNQASFTLGKTPVSKMPGRRVRTEVVPTLRGWLIKGRQGVWPDQRGVVCVHGGGRDRREFHRMLPFLHEAGYSVLLFDLREHGISDGTGRGLDWGREMVFDVDGAVNFVKSPLVGWDYVALAGTSNGAALAGLACGLEDGAMWRAVARPRPLIDALILDSTYTRPRDGMRAIMETALGEFPFPWIMSKITPWLIPLVVATCRSRLRLGQLHRKLRKLTSVGLVDVLPYTRPRPTLIIHGTADRRFPVLHAHDIFNAIPANHHRKSLLIIEGGRHAETFNVDSASYQRKFLQTLALMGGTKSR</sequence>
<proteinExistence type="predicted"/>
<keyword evidence="1" id="KW-0472">Membrane</keyword>
<dbReference type="eggNOG" id="ENOG502QTBQ">
    <property type="taxonomic scope" value="Eukaryota"/>
</dbReference>
<dbReference type="PANTHER" id="PTHR12277:SF81">
    <property type="entry name" value="PROTEIN ABHD13"/>
    <property type="match status" value="1"/>
</dbReference>
<gene>
    <name evidence="3" type="ORF">H696_00307</name>
</gene>
<keyword evidence="4" id="KW-1185">Reference proteome</keyword>
<dbReference type="OrthoDB" id="2498029at2759"/>
<name>A0A058ZED1_FONAL</name>
<dbReference type="SUPFAM" id="SSF53474">
    <property type="entry name" value="alpha/beta-Hydrolases"/>
    <property type="match status" value="1"/>
</dbReference>
<feature type="transmembrane region" description="Helical" evidence="1">
    <location>
        <begin position="12"/>
        <end position="39"/>
    </location>
</feature>
<feature type="domain" description="Serine aminopeptidase S33" evidence="2">
    <location>
        <begin position="167"/>
        <end position="396"/>
    </location>
</feature>
<dbReference type="STRING" id="691883.A0A058ZED1"/>
<organism evidence="3">
    <name type="scientific">Fonticula alba</name>
    <name type="common">Slime mold</name>
    <dbReference type="NCBI Taxonomy" id="691883"/>
    <lineage>
        <taxon>Eukaryota</taxon>
        <taxon>Rotosphaerida</taxon>
        <taxon>Fonticulaceae</taxon>
        <taxon>Fonticula</taxon>
    </lineage>
</organism>
<keyword evidence="1" id="KW-0812">Transmembrane</keyword>
<dbReference type="GeneID" id="20525032"/>
<dbReference type="EMBL" id="KB932201">
    <property type="protein sequence ID" value="KCV72729.1"/>
    <property type="molecule type" value="Genomic_DNA"/>
</dbReference>
<dbReference type="InterPro" id="IPR022742">
    <property type="entry name" value="Hydrolase_4"/>
</dbReference>
<accession>A0A058ZED1</accession>
<protein>
    <recommendedName>
        <fullName evidence="2">Serine aminopeptidase S33 domain-containing protein</fullName>
    </recommendedName>
</protein>
<dbReference type="Proteomes" id="UP000030693">
    <property type="component" value="Unassembled WGS sequence"/>
</dbReference>
<evidence type="ECO:0000313" key="3">
    <source>
        <dbReference type="EMBL" id="KCV72729.1"/>
    </source>
</evidence>
<dbReference type="RefSeq" id="XP_009492430.1">
    <property type="nucleotide sequence ID" value="XM_009494155.1"/>
</dbReference>
<dbReference type="PANTHER" id="PTHR12277">
    <property type="entry name" value="ALPHA/BETA HYDROLASE DOMAIN-CONTAINING PROTEIN"/>
    <property type="match status" value="1"/>
</dbReference>
<reference evidence="3" key="1">
    <citation type="submission" date="2013-04" db="EMBL/GenBank/DDBJ databases">
        <title>The Genome Sequence of Fonticula alba ATCC 38817.</title>
        <authorList>
            <consortium name="The Broad Institute Genomics Platform"/>
            <person name="Russ C."/>
            <person name="Cuomo C."/>
            <person name="Burger G."/>
            <person name="Gray M.W."/>
            <person name="Holland P.W.H."/>
            <person name="King N."/>
            <person name="Lang F.B.F."/>
            <person name="Roger A.J."/>
            <person name="Ruiz-Trillo I."/>
            <person name="Brown M."/>
            <person name="Walker B."/>
            <person name="Young S."/>
            <person name="Zeng Q."/>
            <person name="Gargeya S."/>
            <person name="Fitzgerald M."/>
            <person name="Haas B."/>
            <person name="Abouelleil A."/>
            <person name="Allen A.W."/>
            <person name="Alvarado L."/>
            <person name="Arachchi H.M."/>
            <person name="Berlin A.M."/>
            <person name="Chapman S.B."/>
            <person name="Gainer-Dewar J."/>
            <person name="Goldberg J."/>
            <person name="Griggs A."/>
            <person name="Gujja S."/>
            <person name="Hansen M."/>
            <person name="Howarth C."/>
            <person name="Imamovic A."/>
            <person name="Ireland A."/>
            <person name="Larimer J."/>
            <person name="McCowan C."/>
            <person name="Murphy C."/>
            <person name="Pearson M."/>
            <person name="Poon T.W."/>
            <person name="Priest M."/>
            <person name="Roberts A."/>
            <person name="Saif S."/>
            <person name="Shea T."/>
            <person name="Sisk P."/>
            <person name="Sykes S."/>
            <person name="Wortman J."/>
            <person name="Nusbaum C."/>
            <person name="Birren B."/>
        </authorList>
    </citation>
    <scope>NUCLEOTIDE SEQUENCE [LARGE SCALE GENOMIC DNA]</scope>
    <source>
        <strain evidence="3">ATCC 38817</strain>
    </source>
</reference>
<keyword evidence="1" id="KW-1133">Transmembrane helix</keyword>
<evidence type="ECO:0000259" key="2">
    <source>
        <dbReference type="Pfam" id="PF12146"/>
    </source>
</evidence>
<evidence type="ECO:0000313" key="4">
    <source>
        <dbReference type="Proteomes" id="UP000030693"/>
    </source>
</evidence>
<dbReference type="InterPro" id="IPR029058">
    <property type="entry name" value="AB_hydrolase_fold"/>
</dbReference>